<evidence type="ECO:0000256" key="9">
    <source>
        <dbReference type="ARBA" id="ARBA00023204"/>
    </source>
</evidence>
<dbReference type="Gene3D" id="3.30.420.10">
    <property type="entry name" value="Ribonuclease H-like superfamily/Ribonuclease H"/>
    <property type="match status" value="1"/>
</dbReference>
<comment type="similarity">
    <text evidence="1">Belongs to the DNA polymerase type-A family.</text>
</comment>
<feature type="region of interest" description="Disordered" evidence="12">
    <location>
        <begin position="86"/>
        <end position="116"/>
    </location>
</feature>
<dbReference type="STRING" id="1676925.ENSPKIP00000037050"/>
<reference evidence="14" key="2">
    <citation type="submission" date="2025-09" db="UniProtKB">
        <authorList>
            <consortium name="Ensembl"/>
        </authorList>
    </citation>
    <scope>IDENTIFICATION</scope>
</reference>
<dbReference type="GO" id="GO:0006302">
    <property type="term" value="P:double-strand break repair"/>
    <property type="evidence" value="ECO:0007669"/>
    <property type="project" value="TreeGrafter"/>
</dbReference>
<keyword evidence="11" id="KW-0175">Coiled coil</keyword>
<dbReference type="InterPro" id="IPR040940">
    <property type="entry name" value="DNA_pol_P_Exo"/>
</dbReference>
<evidence type="ECO:0000256" key="7">
    <source>
        <dbReference type="ARBA" id="ARBA00022932"/>
    </source>
</evidence>
<name>A0A3B3T306_9TELE</name>
<dbReference type="OrthoDB" id="275278at2759"/>
<evidence type="ECO:0000259" key="13">
    <source>
        <dbReference type="SMART" id="SM00482"/>
    </source>
</evidence>
<dbReference type="Ensembl" id="ENSPKIT00000018004.1">
    <property type="protein sequence ID" value="ENSPKIP00000037050.1"/>
    <property type="gene ID" value="ENSPKIG00000015380.1"/>
</dbReference>
<evidence type="ECO:0000256" key="12">
    <source>
        <dbReference type="SAM" id="MobiDB-lite"/>
    </source>
</evidence>
<keyword evidence="6" id="KW-0227">DNA damage</keyword>
<dbReference type="Gene3D" id="1.10.150.20">
    <property type="entry name" value="5' to 3' exonuclease, C-terminal subdomain"/>
    <property type="match status" value="1"/>
</dbReference>
<protein>
    <recommendedName>
        <fullName evidence="2">DNA-directed DNA polymerase</fullName>
        <ecNumber evidence="2">2.7.7.7</ecNumber>
    </recommendedName>
</protein>
<sequence length="1123" mass="122184">MESYRPCSGPLSAPAQRILSALRAQYRAGAAGRQPSRMRQETWNEVGEEGRQGRVQELRGCEMMSGPTALTRSSLLPPSGPCQLEPSETWGGQGRPRLTTQCSQPTEQGVSRSEVPRLETEWGKHWAQGPSGGKAWSLTCAVPSGWSTAMGKPVLPSQWALDHHAEWTGTKNLGVDTAWDGGEDVDSVMRVWAHDGRGPMADSECMSGPCDRNRFSKKDVVQGAPAVREEDKRRVALADAPASEEGAAASYRWKEAISQSDALTGRAVSQSVSPAVCQLDLDLSKQPCSPQLRAEVGGGSSEGQACKIDESLAACGAGYNPPLGTQTTFLSSAVRGSPQRNSRNAGIHRGFLKRKCVPSIPKKCVRWAPPPSQAAHRPDRQASLDASLGCGVLGVRREGRAVLGTEGAAHNPQGAPHLAAAAKGLRNGGSPRPGLDVQPEDSQAAHGSAGGAPSRETPLRPPLFLTSDSRVRHVCRLSEKERAQLLQEVSQVPALALTLVYQDGTTQLDPEPKSCPSVSGILVLLKREPAVALSDQGPGAGDGLIYLRLDQQQTDQNMDLFRRDLVLQVVTGTQQAVCYKAKELLRAALQHCGGRLSWKQVSRCCLLDPQIAAWLLDPGDSASSFPALMTKHGAALGLRLLPGKLCSVIASLSLLYSLMMHLRSSLQTRGLGELFSNLELSMVPVLAAMESHRIHVDKDALKRTSELLGERLKQLEQEAHQAAGQHFLVSSSVQLRQVLFEKLQLQERCEGRKLPRTVLTQQQSTSESVLLQLQDLHPLPKIILEYRQVHKVKSTFVDGILSCMNKTSVFCTWNQTSTVSGRLSAKRPNFQALPRLPVRIARKPDVEGEAAGDAAEMVTVQPRSMFLPQEGWTFLAADFCQVELRLLAHLSSDPELLRIFQDPSADVFAMLASQWNGLPVAHVSPRHREQAKRVVYSVVYGAGRGRLSRILGLSAEQAALFMDSFSQAYREVQRFIQRTVQQCQSQGYVLSLMGRQRVLPHIQSPDCALRKQAERQAVNFVVQGSAADLCKTAMIRIHSQLSSSPGLTARLIAQIHDELLFEVEDSQLMDFAVLVKTTMESLQHVECLGIHLKVPLKVAVTSGKSWGVMSELRLPAAPLHPAP</sequence>
<dbReference type="Pfam" id="PF00476">
    <property type="entry name" value="DNA_pol_A"/>
    <property type="match status" value="1"/>
</dbReference>
<evidence type="ECO:0000256" key="1">
    <source>
        <dbReference type="ARBA" id="ARBA00007705"/>
    </source>
</evidence>
<keyword evidence="7" id="KW-0239">DNA-directed DNA polymerase</keyword>
<dbReference type="InterPro" id="IPR001098">
    <property type="entry name" value="DNA-dir_DNA_pol_A_palm_dom"/>
</dbReference>
<dbReference type="InterPro" id="IPR043502">
    <property type="entry name" value="DNA/RNA_pol_sf"/>
</dbReference>
<feature type="region of interest" description="Disordered" evidence="12">
    <location>
        <begin position="423"/>
        <end position="461"/>
    </location>
</feature>
<accession>A0A3B3T306</accession>
<keyword evidence="8" id="KW-0238">DNA-binding</keyword>
<evidence type="ECO:0000313" key="14">
    <source>
        <dbReference type="Ensembl" id="ENSPKIP00000037050.1"/>
    </source>
</evidence>
<dbReference type="FunFam" id="1.20.1060.10:FF:000001">
    <property type="entry name" value="DNA polymerase I"/>
    <property type="match status" value="1"/>
</dbReference>
<dbReference type="EC" id="2.7.7.7" evidence="2"/>
<reference evidence="14" key="1">
    <citation type="submission" date="2025-08" db="UniProtKB">
        <authorList>
            <consortium name="Ensembl"/>
        </authorList>
    </citation>
    <scope>IDENTIFICATION</scope>
</reference>
<feature type="compositionally biased region" description="Polar residues" evidence="12">
    <location>
        <begin position="98"/>
        <end position="111"/>
    </location>
</feature>
<evidence type="ECO:0000256" key="5">
    <source>
        <dbReference type="ARBA" id="ARBA00022705"/>
    </source>
</evidence>
<dbReference type="CDD" id="cd08638">
    <property type="entry name" value="DNA_pol_A_theta"/>
    <property type="match status" value="1"/>
</dbReference>
<evidence type="ECO:0000256" key="10">
    <source>
        <dbReference type="ARBA" id="ARBA00049244"/>
    </source>
</evidence>
<dbReference type="InterPro" id="IPR036397">
    <property type="entry name" value="RNaseH_sf"/>
</dbReference>
<dbReference type="GO" id="GO:0006261">
    <property type="term" value="P:DNA-templated DNA replication"/>
    <property type="evidence" value="ECO:0007669"/>
    <property type="project" value="InterPro"/>
</dbReference>
<dbReference type="SMART" id="SM00482">
    <property type="entry name" value="POLAc"/>
    <property type="match status" value="1"/>
</dbReference>
<dbReference type="CTD" id="353497"/>
<dbReference type="Gene3D" id="1.20.1060.10">
    <property type="entry name" value="Taq DNA Polymerase, Chain T, domain 4"/>
    <property type="match status" value="1"/>
</dbReference>
<evidence type="ECO:0000313" key="15">
    <source>
        <dbReference type="Proteomes" id="UP000261540"/>
    </source>
</evidence>
<comment type="catalytic activity">
    <reaction evidence="10">
        <text>DNA(n) + a 2'-deoxyribonucleoside 5'-triphosphate = DNA(n+1) + diphosphate</text>
        <dbReference type="Rhea" id="RHEA:22508"/>
        <dbReference type="Rhea" id="RHEA-COMP:17339"/>
        <dbReference type="Rhea" id="RHEA-COMP:17340"/>
        <dbReference type="ChEBI" id="CHEBI:33019"/>
        <dbReference type="ChEBI" id="CHEBI:61560"/>
        <dbReference type="ChEBI" id="CHEBI:173112"/>
        <dbReference type="EC" id="2.7.7.7"/>
    </reaction>
</comment>
<dbReference type="PANTHER" id="PTHR10133:SF27">
    <property type="entry name" value="DNA POLYMERASE NU"/>
    <property type="match status" value="1"/>
</dbReference>
<organism evidence="14 15">
    <name type="scientific">Paramormyrops kingsleyae</name>
    <dbReference type="NCBI Taxonomy" id="1676925"/>
    <lineage>
        <taxon>Eukaryota</taxon>
        <taxon>Metazoa</taxon>
        <taxon>Chordata</taxon>
        <taxon>Craniata</taxon>
        <taxon>Vertebrata</taxon>
        <taxon>Euteleostomi</taxon>
        <taxon>Actinopterygii</taxon>
        <taxon>Neopterygii</taxon>
        <taxon>Teleostei</taxon>
        <taxon>Osteoglossocephala</taxon>
        <taxon>Osteoglossomorpha</taxon>
        <taxon>Osteoglossiformes</taxon>
        <taxon>Mormyridae</taxon>
        <taxon>Paramormyrops</taxon>
    </lineage>
</organism>
<dbReference type="InterPro" id="IPR002298">
    <property type="entry name" value="DNA_polymerase_A"/>
</dbReference>
<evidence type="ECO:0000256" key="11">
    <source>
        <dbReference type="SAM" id="Coils"/>
    </source>
</evidence>
<keyword evidence="9" id="KW-0234">DNA repair</keyword>
<dbReference type="PRINTS" id="PR00868">
    <property type="entry name" value="DNAPOLI"/>
</dbReference>
<dbReference type="Proteomes" id="UP000261540">
    <property type="component" value="Unplaced"/>
</dbReference>
<evidence type="ECO:0000256" key="4">
    <source>
        <dbReference type="ARBA" id="ARBA00022695"/>
    </source>
</evidence>
<dbReference type="SUPFAM" id="SSF56672">
    <property type="entry name" value="DNA/RNA polymerases"/>
    <property type="match status" value="1"/>
</dbReference>
<dbReference type="Gene3D" id="3.30.70.370">
    <property type="match status" value="1"/>
</dbReference>
<keyword evidence="5" id="KW-0235">DNA replication</keyword>
<feature type="coiled-coil region" evidence="11">
    <location>
        <begin position="698"/>
        <end position="725"/>
    </location>
</feature>
<feature type="region of interest" description="Disordered" evidence="12">
    <location>
        <begin position="28"/>
        <end position="51"/>
    </location>
</feature>
<dbReference type="GeneTree" id="ENSGT00940000159015"/>
<evidence type="ECO:0000256" key="2">
    <source>
        <dbReference type="ARBA" id="ARBA00012417"/>
    </source>
</evidence>
<proteinExistence type="inferred from homology"/>
<feature type="compositionally biased region" description="Basic and acidic residues" evidence="12">
    <location>
        <begin position="38"/>
        <end position="51"/>
    </location>
</feature>
<feature type="domain" description="DNA-directed DNA polymerase family A palm" evidence="13">
    <location>
        <begin position="863"/>
        <end position="1067"/>
    </location>
</feature>
<dbReference type="AlphaFoldDB" id="A0A3B3T306"/>
<evidence type="ECO:0000256" key="8">
    <source>
        <dbReference type="ARBA" id="ARBA00023125"/>
    </source>
</evidence>
<dbReference type="PANTHER" id="PTHR10133">
    <property type="entry name" value="DNA POLYMERASE I"/>
    <property type="match status" value="1"/>
</dbReference>
<keyword evidence="3" id="KW-0808">Transferase</keyword>
<dbReference type="KEGG" id="pki:111851011"/>
<evidence type="ECO:0000256" key="6">
    <source>
        <dbReference type="ARBA" id="ARBA00022763"/>
    </source>
</evidence>
<dbReference type="GO" id="GO:0003887">
    <property type="term" value="F:DNA-directed DNA polymerase activity"/>
    <property type="evidence" value="ECO:0007669"/>
    <property type="project" value="UniProtKB-KW"/>
</dbReference>
<keyword evidence="4" id="KW-0548">Nucleotidyltransferase</keyword>
<dbReference type="GO" id="GO:0003677">
    <property type="term" value="F:DNA binding"/>
    <property type="evidence" value="ECO:0007669"/>
    <property type="project" value="UniProtKB-KW"/>
</dbReference>
<keyword evidence="15" id="KW-1185">Reference proteome</keyword>
<dbReference type="Pfam" id="PF18049">
    <property type="entry name" value="DNA_pol_P_Exo"/>
    <property type="match status" value="1"/>
</dbReference>
<evidence type="ECO:0000256" key="3">
    <source>
        <dbReference type="ARBA" id="ARBA00022679"/>
    </source>
</evidence>
<dbReference type="FunFam" id="1.10.150.20:FF:000002">
    <property type="entry name" value="DNA polymerase I"/>
    <property type="match status" value="1"/>
</dbReference>